<keyword evidence="2" id="KW-1185">Reference proteome</keyword>
<evidence type="ECO:0000313" key="1">
    <source>
        <dbReference type="EMBL" id="GBP64092.1"/>
    </source>
</evidence>
<comment type="caution">
    <text evidence="1">The sequence shown here is derived from an EMBL/GenBank/DDBJ whole genome shotgun (WGS) entry which is preliminary data.</text>
</comment>
<gene>
    <name evidence="1" type="ORF">EVAR_51092_1</name>
</gene>
<proteinExistence type="predicted"/>
<dbReference type="EMBL" id="BGZK01000887">
    <property type="protein sequence ID" value="GBP64092.1"/>
    <property type="molecule type" value="Genomic_DNA"/>
</dbReference>
<protein>
    <submittedName>
        <fullName evidence="1">Uncharacterized protein</fullName>
    </submittedName>
</protein>
<dbReference type="Proteomes" id="UP000299102">
    <property type="component" value="Unassembled WGS sequence"/>
</dbReference>
<reference evidence="1 2" key="1">
    <citation type="journal article" date="2019" name="Commun. Biol.">
        <title>The bagworm genome reveals a unique fibroin gene that provides high tensile strength.</title>
        <authorList>
            <person name="Kono N."/>
            <person name="Nakamura H."/>
            <person name="Ohtoshi R."/>
            <person name="Tomita M."/>
            <person name="Numata K."/>
            <person name="Arakawa K."/>
        </authorList>
    </citation>
    <scope>NUCLEOTIDE SEQUENCE [LARGE SCALE GENOMIC DNA]</scope>
</reference>
<accession>A0A4C1XM63</accession>
<sequence length="113" mass="12433">MTILLNALCLEVRLRTSVRHVVASTLIKIVYSGPHPAPSQRVGHVLHVHVLYIGARYMPIATCERCAFAAPPCRHVPASRSSRPPPAYTQKQALARSDGRSCAWDCAPSCLFR</sequence>
<organism evidence="1 2">
    <name type="scientific">Eumeta variegata</name>
    <name type="common">Bagworm moth</name>
    <name type="synonym">Eumeta japonica</name>
    <dbReference type="NCBI Taxonomy" id="151549"/>
    <lineage>
        <taxon>Eukaryota</taxon>
        <taxon>Metazoa</taxon>
        <taxon>Ecdysozoa</taxon>
        <taxon>Arthropoda</taxon>
        <taxon>Hexapoda</taxon>
        <taxon>Insecta</taxon>
        <taxon>Pterygota</taxon>
        <taxon>Neoptera</taxon>
        <taxon>Endopterygota</taxon>
        <taxon>Lepidoptera</taxon>
        <taxon>Glossata</taxon>
        <taxon>Ditrysia</taxon>
        <taxon>Tineoidea</taxon>
        <taxon>Psychidae</taxon>
        <taxon>Oiketicinae</taxon>
        <taxon>Eumeta</taxon>
    </lineage>
</organism>
<name>A0A4C1XM63_EUMVA</name>
<evidence type="ECO:0000313" key="2">
    <source>
        <dbReference type="Proteomes" id="UP000299102"/>
    </source>
</evidence>
<dbReference type="AlphaFoldDB" id="A0A4C1XM63"/>